<feature type="domain" description="U-box" evidence="2">
    <location>
        <begin position="110"/>
        <end position="185"/>
    </location>
</feature>
<dbReference type="InterPro" id="IPR003613">
    <property type="entry name" value="Ubox_domain"/>
</dbReference>
<organism evidence="3 4">
    <name type="scientific">Pelagomonas calceolata</name>
    <dbReference type="NCBI Taxonomy" id="35677"/>
    <lineage>
        <taxon>Eukaryota</taxon>
        <taxon>Sar</taxon>
        <taxon>Stramenopiles</taxon>
        <taxon>Ochrophyta</taxon>
        <taxon>Pelagophyceae</taxon>
        <taxon>Pelagomonadales</taxon>
        <taxon>Pelagomonadaceae</taxon>
        <taxon>Pelagomonas</taxon>
    </lineage>
</organism>
<dbReference type="CDD" id="cd16655">
    <property type="entry name" value="RING-Ubox_WDSUB1-like"/>
    <property type="match status" value="1"/>
</dbReference>
<name>A0A8J2SVC6_9STRA</name>
<evidence type="ECO:0000259" key="2">
    <source>
        <dbReference type="PROSITE" id="PS51698"/>
    </source>
</evidence>
<sequence>MMADQEDEPAATDLELPTDSSSEAESDSSSEAAPPSQARCTESSDSDDNDEMPSLEDDRGTIAPAARADMAPEEPETVLEDNETARAPAPVNDEDANPTKEAKCVEAISAAAANLVCPIAQALPTDPVTAEDGHIYERGAIESWFRAKDGDPTSPITGARMGTRLLEAHQVRNTIEALVKSGAVDSELATAWRQKLKDETWVKETRAKAEVGDGGAMCLLGAWYGSGMKGLAKDLVQSRAWYERSAATRTPQGMAMFGFYLLCGIGGPEDIAFGLVNLTEAAGLGSDFAAYTLGEAFFNGDCGLPKDPARARFWLKKIVDGECKHKHLNEAGRADAAAWLRELDG</sequence>
<dbReference type="PANTHER" id="PTHR46573:SF1">
    <property type="entry name" value="WD REPEAT, SAM AND U-BOX DOMAIN-CONTAINING PROTEIN 1"/>
    <property type="match status" value="1"/>
</dbReference>
<proteinExistence type="predicted"/>
<gene>
    <name evidence="3" type="ORF">PECAL_5P15850</name>
</gene>
<dbReference type="SUPFAM" id="SSF81901">
    <property type="entry name" value="HCP-like"/>
    <property type="match status" value="1"/>
</dbReference>
<dbReference type="Pfam" id="PF04564">
    <property type="entry name" value="U-box"/>
    <property type="match status" value="1"/>
</dbReference>
<dbReference type="AlphaFoldDB" id="A0A8J2SVC6"/>
<feature type="region of interest" description="Disordered" evidence="1">
    <location>
        <begin position="1"/>
        <end position="100"/>
    </location>
</feature>
<dbReference type="InterPro" id="IPR011990">
    <property type="entry name" value="TPR-like_helical_dom_sf"/>
</dbReference>
<dbReference type="SMART" id="SM00671">
    <property type="entry name" value="SEL1"/>
    <property type="match status" value="3"/>
</dbReference>
<dbReference type="OrthoDB" id="188553at2759"/>
<dbReference type="PANTHER" id="PTHR46573">
    <property type="entry name" value="WD REPEAT, SAM AND U-BOX DOMAIN-CONTAINING PROTEIN 1"/>
    <property type="match status" value="1"/>
</dbReference>
<evidence type="ECO:0000256" key="1">
    <source>
        <dbReference type="SAM" id="MobiDB-lite"/>
    </source>
</evidence>
<evidence type="ECO:0000313" key="4">
    <source>
        <dbReference type="Proteomes" id="UP000789595"/>
    </source>
</evidence>
<dbReference type="GO" id="GO:0004842">
    <property type="term" value="F:ubiquitin-protein transferase activity"/>
    <property type="evidence" value="ECO:0007669"/>
    <property type="project" value="InterPro"/>
</dbReference>
<dbReference type="Gene3D" id="1.25.40.10">
    <property type="entry name" value="Tetratricopeptide repeat domain"/>
    <property type="match status" value="1"/>
</dbReference>
<protein>
    <recommendedName>
        <fullName evidence="2">U-box domain-containing protein</fullName>
    </recommendedName>
</protein>
<dbReference type="InterPro" id="IPR006597">
    <property type="entry name" value="Sel1-like"/>
</dbReference>
<dbReference type="Pfam" id="PF08238">
    <property type="entry name" value="Sel1"/>
    <property type="match status" value="2"/>
</dbReference>
<dbReference type="Gene3D" id="3.30.40.10">
    <property type="entry name" value="Zinc/RING finger domain, C3HC4 (zinc finger)"/>
    <property type="match status" value="1"/>
</dbReference>
<feature type="compositionally biased region" description="Acidic residues" evidence="1">
    <location>
        <begin position="71"/>
        <end position="82"/>
    </location>
</feature>
<dbReference type="InterPro" id="IPR052085">
    <property type="entry name" value="WD-SAM-U-box"/>
</dbReference>
<dbReference type="EMBL" id="CAKKNE010000005">
    <property type="protein sequence ID" value="CAH0377003.1"/>
    <property type="molecule type" value="Genomic_DNA"/>
</dbReference>
<feature type="compositionally biased region" description="Acidic residues" evidence="1">
    <location>
        <begin position="1"/>
        <end position="10"/>
    </location>
</feature>
<comment type="caution">
    <text evidence="3">The sequence shown here is derived from an EMBL/GenBank/DDBJ whole genome shotgun (WGS) entry which is preliminary data.</text>
</comment>
<keyword evidence="4" id="KW-1185">Reference proteome</keyword>
<dbReference type="Proteomes" id="UP000789595">
    <property type="component" value="Unassembled WGS sequence"/>
</dbReference>
<reference evidence="3" key="1">
    <citation type="submission" date="2021-11" db="EMBL/GenBank/DDBJ databases">
        <authorList>
            <consortium name="Genoscope - CEA"/>
            <person name="William W."/>
        </authorList>
    </citation>
    <scope>NUCLEOTIDE SEQUENCE</scope>
</reference>
<accession>A0A8J2SVC6</accession>
<dbReference type="SMART" id="SM00504">
    <property type="entry name" value="Ubox"/>
    <property type="match status" value="1"/>
</dbReference>
<feature type="compositionally biased region" description="Acidic residues" evidence="1">
    <location>
        <begin position="44"/>
        <end position="55"/>
    </location>
</feature>
<dbReference type="GO" id="GO:0016567">
    <property type="term" value="P:protein ubiquitination"/>
    <property type="evidence" value="ECO:0007669"/>
    <property type="project" value="InterPro"/>
</dbReference>
<dbReference type="InterPro" id="IPR013083">
    <property type="entry name" value="Znf_RING/FYVE/PHD"/>
</dbReference>
<dbReference type="SUPFAM" id="SSF57850">
    <property type="entry name" value="RING/U-box"/>
    <property type="match status" value="1"/>
</dbReference>
<dbReference type="PROSITE" id="PS51698">
    <property type="entry name" value="U_BOX"/>
    <property type="match status" value="1"/>
</dbReference>
<evidence type="ECO:0000313" key="3">
    <source>
        <dbReference type="EMBL" id="CAH0377003.1"/>
    </source>
</evidence>